<keyword evidence="9" id="KW-1185">Reference proteome</keyword>
<dbReference type="PANTHER" id="PTHR42844">
    <property type="entry name" value="DIHYDRONEOPTERIN ALDOLASE 1-RELATED"/>
    <property type="match status" value="1"/>
</dbReference>
<name>A0A1T4SSA4_9ACTN</name>
<proteinExistence type="inferred from homology"/>
<evidence type="ECO:0000256" key="3">
    <source>
        <dbReference type="ARBA" id="ARBA00005708"/>
    </source>
</evidence>
<comment type="function">
    <text evidence="6">Catalyzes the conversion of 7,8-dihydroneopterin to 6-hydroxymethyl-7,8-dihydropterin.</text>
</comment>
<dbReference type="OrthoDB" id="3212934at2"/>
<evidence type="ECO:0000313" key="8">
    <source>
        <dbReference type="EMBL" id="SKA31119.1"/>
    </source>
</evidence>
<dbReference type="GO" id="GO:0046654">
    <property type="term" value="P:tetrahydrofolate biosynthetic process"/>
    <property type="evidence" value="ECO:0007669"/>
    <property type="project" value="UniProtKB-UniRule"/>
</dbReference>
<evidence type="ECO:0000256" key="6">
    <source>
        <dbReference type="RuleBase" id="RU362079"/>
    </source>
</evidence>
<dbReference type="RefSeq" id="WP_078763152.1">
    <property type="nucleotide sequence ID" value="NZ_FUWS01000011.1"/>
</dbReference>
<dbReference type="SMART" id="SM00905">
    <property type="entry name" value="FolB"/>
    <property type="match status" value="1"/>
</dbReference>
<comment type="similarity">
    <text evidence="3 6">Belongs to the DHNA family.</text>
</comment>
<dbReference type="STRING" id="1122192.SAMN02745673_03887"/>
<comment type="pathway">
    <text evidence="2 6">Cofactor biosynthesis; tetrahydrofolate biosynthesis; 2-amino-4-hydroxy-6-hydroxymethyl-7,8-dihydropteridine diphosphate from 7,8-dihydroneopterin triphosphate: step 3/4.</text>
</comment>
<dbReference type="NCBIfam" id="TIGR00526">
    <property type="entry name" value="folB_dom"/>
    <property type="match status" value="1"/>
</dbReference>
<dbReference type="AlphaFoldDB" id="A0A1T4SSA4"/>
<dbReference type="GO" id="GO:0046656">
    <property type="term" value="P:folic acid biosynthetic process"/>
    <property type="evidence" value="ECO:0007669"/>
    <property type="project" value="UniProtKB-UniRule"/>
</dbReference>
<dbReference type="EC" id="4.1.2.25" evidence="6"/>
<keyword evidence="4 6" id="KW-0289">Folate biosynthesis</keyword>
<dbReference type="EMBL" id="FUWS01000011">
    <property type="protein sequence ID" value="SKA31119.1"/>
    <property type="molecule type" value="Genomic_DNA"/>
</dbReference>
<evidence type="ECO:0000313" key="9">
    <source>
        <dbReference type="Proteomes" id="UP000190637"/>
    </source>
</evidence>
<sequence length="125" mass="13975">MGQETPLDRISLRGLRARGFHGVFEHERREGQEFVVDVVLGVDSRAAARTDDLSRTVHYGLLATALVEVIEGEPVNLIETLAQRLADTCLARPGVHEVEVTLHKPQAPIPHQFDDVAVTIHRRRQ</sequence>
<evidence type="ECO:0000256" key="5">
    <source>
        <dbReference type="ARBA" id="ARBA00023239"/>
    </source>
</evidence>
<comment type="catalytic activity">
    <reaction evidence="1 6">
        <text>7,8-dihydroneopterin = 6-hydroxymethyl-7,8-dihydropterin + glycolaldehyde</text>
        <dbReference type="Rhea" id="RHEA:10540"/>
        <dbReference type="ChEBI" id="CHEBI:17001"/>
        <dbReference type="ChEBI" id="CHEBI:17071"/>
        <dbReference type="ChEBI" id="CHEBI:44841"/>
        <dbReference type="EC" id="4.1.2.25"/>
    </reaction>
</comment>
<dbReference type="InterPro" id="IPR006157">
    <property type="entry name" value="FolB_dom"/>
</dbReference>
<accession>A0A1T4SSA4</accession>
<dbReference type="InterPro" id="IPR043133">
    <property type="entry name" value="GTP-CH-I_C/QueF"/>
</dbReference>
<reference evidence="8 9" key="1">
    <citation type="submission" date="2017-02" db="EMBL/GenBank/DDBJ databases">
        <authorList>
            <person name="Peterson S.W."/>
        </authorList>
    </citation>
    <scope>NUCLEOTIDE SEQUENCE [LARGE SCALE GENOMIC DNA]</scope>
    <source>
        <strain evidence="8 9">DSM 45154</strain>
    </source>
</reference>
<dbReference type="SUPFAM" id="SSF55620">
    <property type="entry name" value="Tetrahydrobiopterin biosynthesis enzymes-like"/>
    <property type="match status" value="1"/>
</dbReference>
<dbReference type="Pfam" id="PF02152">
    <property type="entry name" value="FolB"/>
    <property type="match status" value="1"/>
</dbReference>
<dbReference type="FunFam" id="3.30.1130.10:FF:000003">
    <property type="entry name" value="7,8-dihydroneopterin aldolase"/>
    <property type="match status" value="1"/>
</dbReference>
<dbReference type="GO" id="GO:0005737">
    <property type="term" value="C:cytoplasm"/>
    <property type="evidence" value="ECO:0007669"/>
    <property type="project" value="TreeGrafter"/>
</dbReference>
<dbReference type="Proteomes" id="UP000190637">
    <property type="component" value="Unassembled WGS sequence"/>
</dbReference>
<organism evidence="8 9">
    <name type="scientific">Marinactinospora thermotolerans DSM 45154</name>
    <dbReference type="NCBI Taxonomy" id="1122192"/>
    <lineage>
        <taxon>Bacteria</taxon>
        <taxon>Bacillati</taxon>
        <taxon>Actinomycetota</taxon>
        <taxon>Actinomycetes</taxon>
        <taxon>Streptosporangiales</taxon>
        <taxon>Nocardiopsidaceae</taxon>
        <taxon>Marinactinospora</taxon>
    </lineage>
</organism>
<dbReference type="InterPro" id="IPR006156">
    <property type="entry name" value="Dihydroneopterin_aldolase"/>
</dbReference>
<feature type="domain" description="Dihydroneopterin aldolase/epimerase" evidence="7">
    <location>
        <begin position="10"/>
        <end position="122"/>
    </location>
</feature>
<dbReference type="PANTHER" id="PTHR42844:SF1">
    <property type="entry name" value="DIHYDRONEOPTERIN ALDOLASE 1-RELATED"/>
    <property type="match status" value="1"/>
</dbReference>
<gene>
    <name evidence="8" type="ORF">SAMN02745673_03887</name>
</gene>
<evidence type="ECO:0000256" key="1">
    <source>
        <dbReference type="ARBA" id="ARBA00001353"/>
    </source>
</evidence>
<keyword evidence="5 6" id="KW-0456">Lyase</keyword>
<evidence type="ECO:0000256" key="2">
    <source>
        <dbReference type="ARBA" id="ARBA00005013"/>
    </source>
</evidence>
<dbReference type="Gene3D" id="3.30.1130.10">
    <property type="match status" value="1"/>
</dbReference>
<evidence type="ECO:0000256" key="4">
    <source>
        <dbReference type="ARBA" id="ARBA00022909"/>
    </source>
</evidence>
<dbReference type="NCBIfam" id="TIGR00525">
    <property type="entry name" value="folB"/>
    <property type="match status" value="1"/>
</dbReference>
<protein>
    <recommendedName>
        <fullName evidence="6">7,8-dihydroneopterin aldolase</fullName>
        <ecNumber evidence="6">4.1.2.25</ecNumber>
    </recommendedName>
</protein>
<dbReference type="CDD" id="cd00534">
    <property type="entry name" value="DHNA_DHNTPE"/>
    <property type="match status" value="1"/>
</dbReference>
<dbReference type="UniPathway" id="UPA00077">
    <property type="reaction ID" value="UER00154"/>
</dbReference>
<dbReference type="GO" id="GO:0004150">
    <property type="term" value="F:dihydroneopterin aldolase activity"/>
    <property type="evidence" value="ECO:0007669"/>
    <property type="project" value="UniProtKB-UniRule"/>
</dbReference>
<evidence type="ECO:0000259" key="7">
    <source>
        <dbReference type="SMART" id="SM00905"/>
    </source>
</evidence>